<evidence type="ECO:0000313" key="2">
    <source>
        <dbReference type="Proteomes" id="UP000054248"/>
    </source>
</evidence>
<dbReference type="Proteomes" id="UP000054248">
    <property type="component" value="Unassembled WGS sequence"/>
</dbReference>
<dbReference type="AlphaFoldDB" id="A0A0C3LP32"/>
<dbReference type="HOGENOM" id="CLU_070659_0_0_1"/>
<reference evidence="1 2" key="1">
    <citation type="submission" date="2014-04" db="EMBL/GenBank/DDBJ databases">
        <authorList>
            <consortium name="DOE Joint Genome Institute"/>
            <person name="Kuo A."/>
            <person name="Girlanda M."/>
            <person name="Perotto S."/>
            <person name="Kohler A."/>
            <person name="Nagy L.G."/>
            <person name="Floudas D."/>
            <person name="Copeland A."/>
            <person name="Barry K.W."/>
            <person name="Cichocki N."/>
            <person name="Veneault-Fourrey C."/>
            <person name="LaButti K."/>
            <person name="Lindquist E.A."/>
            <person name="Lipzen A."/>
            <person name="Lundell T."/>
            <person name="Morin E."/>
            <person name="Murat C."/>
            <person name="Sun H."/>
            <person name="Tunlid A."/>
            <person name="Henrissat B."/>
            <person name="Grigoriev I.V."/>
            <person name="Hibbett D.S."/>
            <person name="Martin F."/>
            <person name="Nordberg H.P."/>
            <person name="Cantor M.N."/>
            <person name="Hua S.X."/>
        </authorList>
    </citation>
    <scope>NUCLEOTIDE SEQUENCE [LARGE SCALE GENOMIC DNA]</scope>
    <source>
        <strain evidence="1 2">MUT 4182</strain>
    </source>
</reference>
<dbReference type="EMBL" id="KN823091">
    <property type="protein sequence ID" value="KIO23187.1"/>
    <property type="molecule type" value="Genomic_DNA"/>
</dbReference>
<dbReference type="OrthoDB" id="3257537at2759"/>
<proteinExistence type="predicted"/>
<gene>
    <name evidence="1" type="ORF">M407DRAFT_27338</name>
</gene>
<keyword evidence="2" id="KW-1185">Reference proteome</keyword>
<accession>A0A0C3LP32</accession>
<organism evidence="1 2">
    <name type="scientific">Tulasnella calospora MUT 4182</name>
    <dbReference type="NCBI Taxonomy" id="1051891"/>
    <lineage>
        <taxon>Eukaryota</taxon>
        <taxon>Fungi</taxon>
        <taxon>Dikarya</taxon>
        <taxon>Basidiomycota</taxon>
        <taxon>Agaricomycotina</taxon>
        <taxon>Agaricomycetes</taxon>
        <taxon>Cantharellales</taxon>
        <taxon>Tulasnellaceae</taxon>
        <taxon>Tulasnella</taxon>
    </lineage>
</organism>
<name>A0A0C3LP32_9AGAM</name>
<sequence>MEESIESFDPLLQEVHKKSGGSKLCAWPHYVDWMSRTEPGSGEHSSSRFRIQANSNSFVSLIRWVERVADSVDPEGLEVEIHISDRNALQDAEATSVLRRLRSVTKVHVYPGDRHSREAVRLLYGHLDHDPIPALLSLKVLHVIHEDVIPEEMLHMILTRFAAHRNHQEGGGPRKLPDLEIIADTPREAWLIPIKSFDFAVITQIRSIAGVTFTWNRPGVSWWESGMLAVV</sequence>
<protein>
    <submittedName>
        <fullName evidence="1">Uncharacterized protein</fullName>
    </submittedName>
</protein>
<evidence type="ECO:0000313" key="1">
    <source>
        <dbReference type="EMBL" id="KIO23187.1"/>
    </source>
</evidence>
<reference evidence="2" key="2">
    <citation type="submission" date="2015-01" db="EMBL/GenBank/DDBJ databases">
        <title>Evolutionary Origins and Diversification of the Mycorrhizal Mutualists.</title>
        <authorList>
            <consortium name="DOE Joint Genome Institute"/>
            <consortium name="Mycorrhizal Genomics Consortium"/>
            <person name="Kohler A."/>
            <person name="Kuo A."/>
            <person name="Nagy L.G."/>
            <person name="Floudas D."/>
            <person name="Copeland A."/>
            <person name="Barry K.W."/>
            <person name="Cichocki N."/>
            <person name="Veneault-Fourrey C."/>
            <person name="LaButti K."/>
            <person name="Lindquist E.A."/>
            <person name="Lipzen A."/>
            <person name="Lundell T."/>
            <person name="Morin E."/>
            <person name="Murat C."/>
            <person name="Riley R."/>
            <person name="Ohm R."/>
            <person name="Sun H."/>
            <person name="Tunlid A."/>
            <person name="Henrissat B."/>
            <person name="Grigoriev I.V."/>
            <person name="Hibbett D.S."/>
            <person name="Martin F."/>
        </authorList>
    </citation>
    <scope>NUCLEOTIDE SEQUENCE [LARGE SCALE GENOMIC DNA]</scope>
    <source>
        <strain evidence="2">MUT 4182</strain>
    </source>
</reference>